<keyword evidence="2" id="KW-0519">Myristate</keyword>
<dbReference type="GO" id="GO:0005525">
    <property type="term" value="F:GTP binding"/>
    <property type="evidence" value="ECO:0007669"/>
    <property type="project" value="UniProtKB-KW"/>
</dbReference>
<dbReference type="InterPro" id="IPR044612">
    <property type="entry name" value="ARL2/3"/>
</dbReference>
<dbReference type="PROSITE" id="PS51417">
    <property type="entry name" value="ARF"/>
    <property type="match status" value="1"/>
</dbReference>
<keyword evidence="4 5" id="KW-0342">GTP-binding</keyword>
<proteinExistence type="inferred from homology"/>
<feature type="binding site" evidence="5">
    <location>
        <begin position="24"/>
        <end position="31"/>
    </location>
    <ligand>
        <name>GTP</name>
        <dbReference type="ChEBI" id="CHEBI:37565"/>
    </ligand>
</feature>
<feature type="binding site" evidence="5">
    <location>
        <begin position="132"/>
        <end position="135"/>
    </location>
    <ligand>
        <name>GTP</name>
        <dbReference type="ChEBI" id="CHEBI:37565"/>
    </ligand>
</feature>
<feature type="binding site" evidence="5">
    <location>
        <position position="74"/>
    </location>
    <ligand>
        <name>GTP</name>
        <dbReference type="ChEBI" id="CHEBI:37565"/>
    </ligand>
</feature>
<keyword evidence="2" id="KW-0449">Lipoprotein</keyword>
<keyword evidence="6" id="KW-0460">Magnesium</keyword>
<dbReference type="InterPro" id="IPR006689">
    <property type="entry name" value="Small_GTPase_ARF/SAR"/>
</dbReference>
<organism evidence="7 8">
    <name type="scientific">Intoshia linei</name>
    <dbReference type="NCBI Taxonomy" id="1819745"/>
    <lineage>
        <taxon>Eukaryota</taxon>
        <taxon>Metazoa</taxon>
        <taxon>Spiralia</taxon>
        <taxon>Lophotrochozoa</taxon>
        <taxon>Mesozoa</taxon>
        <taxon>Orthonectida</taxon>
        <taxon>Rhopaluridae</taxon>
        <taxon>Intoshia</taxon>
    </lineage>
</organism>
<comment type="similarity">
    <text evidence="1">Belongs to the small GTPase superfamily. Arf family.</text>
</comment>
<dbReference type="AlphaFoldDB" id="A0A177BER9"/>
<comment type="caution">
    <text evidence="7">The sequence shown here is derived from an EMBL/GenBank/DDBJ whole genome shotgun (WGS) entry which is preliminary data.</text>
</comment>
<dbReference type="OrthoDB" id="442317at2759"/>
<evidence type="ECO:0000313" key="7">
    <source>
        <dbReference type="EMBL" id="OAF72071.1"/>
    </source>
</evidence>
<keyword evidence="8" id="KW-1185">Reference proteome</keyword>
<evidence type="ECO:0000256" key="1">
    <source>
        <dbReference type="ARBA" id="ARBA00010290"/>
    </source>
</evidence>
<dbReference type="GO" id="GO:0003924">
    <property type="term" value="F:GTPase activity"/>
    <property type="evidence" value="ECO:0007669"/>
    <property type="project" value="InterPro"/>
</dbReference>
<dbReference type="Gene3D" id="3.40.50.300">
    <property type="entry name" value="P-loop containing nucleotide triphosphate hydrolases"/>
    <property type="match status" value="1"/>
</dbReference>
<feature type="binding site" evidence="6">
    <location>
        <position position="50"/>
    </location>
    <ligand>
        <name>Mg(2+)</name>
        <dbReference type="ChEBI" id="CHEBI:18420"/>
    </ligand>
</feature>
<evidence type="ECO:0000256" key="4">
    <source>
        <dbReference type="ARBA" id="ARBA00023134"/>
    </source>
</evidence>
<dbReference type="InterPro" id="IPR027417">
    <property type="entry name" value="P-loop_NTPase"/>
</dbReference>
<dbReference type="SUPFAM" id="SSF52540">
    <property type="entry name" value="P-loop containing nucleoside triphosphate hydrolases"/>
    <property type="match status" value="1"/>
</dbReference>
<feature type="binding site" evidence="6">
    <location>
        <position position="31"/>
    </location>
    <ligand>
        <name>Mg(2+)</name>
        <dbReference type="ChEBI" id="CHEBI:18420"/>
    </ligand>
</feature>
<sequence length="190" mass="21389">MGVFNKLARWLGFDNLTARILVIGLDNSGKTTLINNLKEEKSKLTEIAPTVGFTLTKILSENGEIDIDIFDMSGQGKYRNLWEHYYSSVDALMFVIDSSDPFRLVVVGEELDMLMKNKKFRSNEIPMIFITNKIDKTGSLNSTQISEKLNISQIVSNSASYQFIETNGLTGDGIQGGLDWLIQKIRLNKK</sequence>
<gene>
    <name evidence="7" type="ORF">A3Q56_00162</name>
</gene>
<dbReference type="Proteomes" id="UP000078046">
    <property type="component" value="Unassembled WGS sequence"/>
</dbReference>
<accession>A0A177BER9</accession>
<dbReference type="InterPro" id="IPR005225">
    <property type="entry name" value="Small_GTP-bd"/>
</dbReference>
<dbReference type="PRINTS" id="PR00449">
    <property type="entry name" value="RASTRNSFRMNG"/>
</dbReference>
<evidence type="ECO:0000256" key="2">
    <source>
        <dbReference type="ARBA" id="ARBA00022707"/>
    </source>
</evidence>
<dbReference type="EMBL" id="LWCA01000006">
    <property type="protein sequence ID" value="OAF72071.1"/>
    <property type="molecule type" value="Genomic_DNA"/>
</dbReference>
<keyword evidence="6" id="KW-0479">Metal-binding</keyword>
<evidence type="ECO:0000256" key="6">
    <source>
        <dbReference type="PIRSR" id="PIRSR606689-2"/>
    </source>
</evidence>
<evidence type="ECO:0000256" key="3">
    <source>
        <dbReference type="ARBA" id="ARBA00022741"/>
    </source>
</evidence>
<evidence type="ECO:0000256" key="5">
    <source>
        <dbReference type="PIRSR" id="PIRSR606689-1"/>
    </source>
</evidence>
<dbReference type="PROSITE" id="PS51419">
    <property type="entry name" value="RAB"/>
    <property type="match status" value="1"/>
</dbReference>
<dbReference type="Pfam" id="PF00025">
    <property type="entry name" value="Arf"/>
    <property type="match status" value="1"/>
</dbReference>
<protein>
    <submittedName>
        <fullName evidence="7">ADP-ribosylation factor-like protein 6</fullName>
    </submittedName>
</protein>
<keyword evidence="3 5" id="KW-0547">Nucleotide-binding</keyword>
<dbReference type="SMART" id="SM00177">
    <property type="entry name" value="ARF"/>
    <property type="match status" value="1"/>
</dbReference>
<reference evidence="7 8" key="1">
    <citation type="submission" date="2016-04" db="EMBL/GenBank/DDBJ databases">
        <title>The genome of Intoshia linei affirms orthonectids as highly simplified spiralians.</title>
        <authorList>
            <person name="Mikhailov K.V."/>
            <person name="Slusarev G.S."/>
            <person name="Nikitin M.A."/>
            <person name="Logacheva M.D."/>
            <person name="Penin A."/>
            <person name="Aleoshin V."/>
            <person name="Panchin Y.V."/>
        </authorList>
    </citation>
    <scope>NUCLEOTIDE SEQUENCE [LARGE SCALE GENOMIC DNA]</scope>
    <source>
        <strain evidence="7">Intl2013</strain>
        <tissue evidence="7">Whole animal</tissue>
    </source>
</reference>
<dbReference type="GO" id="GO:0046872">
    <property type="term" value="F:metal ion binding"/>
    <property type="evidence" value="ECO:0007669"/>
    <property type="project" value="UniProtKB-KW"/>
</dbReference>
<dbReference type="NCBIfam" id="TIGR00231">
    <property type="entry name" value="small_GTP"/>
    <property type="match status" value="1"/>
</dbReference>
<dbReference type="SMART" id="SM00178">
    <property type="entry name" value="SAR"/>
    <property type="match status" value="1"/>
</dbReference>
<name>A0A177BER9_9BILA</name>
<evidence type="ECO:0000313" key="8">
    <source>
        <dbReference type="Proteomes" id="UP000078046"/>
    </source>
</evidence>
<dbReference type="PANTHER" id="PTHR45697">
    <property type="entry name" value="ADP-RIBOSYLATION FACTOR-LIKE PROTEIN 2-RELATED"/>
    <property type="match status" value="1"/>
</dbReference>